<sequence>MSGRPTTANSSRPYTAASSDYRPQTAWSESEPPSTAHGGAATYAYPTQQYHQQHHNHLYAQEEEDEEEESEEEDVFAYLPPGTAQSDVAAPNQHHNGNPQQQHVQFAHHTQQRGAFGQPLQAQQPENMQPPQDQQQPPSAAAFHNLVAAAGLDPGPTPPYSQSNASSRYAPSGIAAPAPTTTGQTDSNYGDFGPDAYDMRPIPFSPGGPGMFPPVSATNKSFGRSVDSREVRVDLPSTGVSFSSSNYNPASPGPVKRRISSELGTSIGDMATTLKYTEEVGGEEAEEEDSPYPEVRASVSNTDDTEMPAATIRMWVLGMFLCLIAISLNTFFNFRFPSPTLTPLVILLIAYPCGRFLAAVLPIRTYQLPAWLGGARFSLNPGPFNVKEHVLIFIMSNISAAPSFSLNTIVVSELYYKLDFGAGFNLCLILSTQMMGLGFAGFGRRFLVWPASMVWPSNLVSCTLLNTLHAGEETDRRSGISRYRFFIYATVASFAWAFLPTFLFQALGYFSWICWIAPTNLVVNQLFGTVSGLGMGILTFDWAQISWIGSPLMVPWWAQLHVFAGFAFFYWFLLPILYYKNAWHLAYMPMTAQASFDRFGRVYNISAIFNRTTRSFSPEAYNEYSSLYLPGPFLLVYLLAFAISTALIVHTVLYNGRTLINGFKKIQVEEDDIHAKLMRAYPEVPDKWYATLFAVFFVIAVLAVEVWPTGMPVWTLAIAVLLPAIYMLPCGFIFAVTGQGLSINLLAQIFKAVAIQTLGSSLAFVQDLKFGHYIKVPPRAVFMAQTISALMGAIVQVGVKRWLFANVPDICSQTQKDALTCPHNQVFFNASAIWGLIGPARQFGEGTLYHGHLYAMLVGALLPVPIWLYHRFRPKTRLRYLNIPVLLNGPTFSPPARGINFSSWFVVGFIFQYFIRRRNFRWWSKFNYVLSAALDSGTILSIIIIFLTLQLPFKNGGLLIDWWGNSADGAFKTYDVLQPPLYRLRPGEAFDVAPNGQP</sequence>
<feature type="transmembrane region" description="Helical" evidence="10">
    <location>
        <begin position="634"/>
        <end position="655"/>
    </location>
</feature>
<comment type="similarity">
    <text evidence="2">Belongs to the oligopeptide OPT transporter family.</text>
</comment>
<keyword evidence="4 10" id="KW-0812">Transmembrane</keyword>
<feature type="transmembrane region" description="Helical" evidence="10">
    <location>
        <begin position="485"/>
        <end position="506"/>
    </location>
</feature>
<evidence type="ECO:0000256" key="2">
    <source>
        <dbReference type="ARBA" id="ARBA00008807"/>
    </source>
</evidence>
<dbReference type="eggNOG" id="KOG2262">
    <property type="taxonomic scope" value="Eukaryota"/>
</dbReference>
<dbReference type="HOGENOM" id="CLU_004965_4_1_1"/>
<dbReference type="GO" id="GO:0015031">
    <property type="term" value="P:protein transport"/>
    <property type="evidence" value="ECO:0007669"/>
    <property type="project" value="UniProtKB-KW"/>
</dbReference>
<evidence type="ECO:0000256" key="6">
    <source>
        <dbReference type="ARBA" id="ARBA00022927"/>
    </source>
</evidence>
<dbReference type="NCBIfam" id="TIGR00727">
    <property type="entry name" value="ISP4_OPT"/>
    <property type="match status" value="1"/>
</dbReference>
<feature type="transmembrane region" description="Helical" evidence="10">
    <location>
        <begin position="422"/>
        <end position="440"/>
    </location>
</feature>
<evidence type="ECO:0000256" key="5">
    <source>
        <dbReference type="ARBA" id="ARBA00022856"/>
    </source>
</evidence>
<keyword evidence="3" id="KW-0813">Transport</keyword>
<dbReference type="AlphaFoldDB" id="G4TAR4"/>
<evidence type="ECO:0000313" key="12">
    <source>
        <dbReference type="Proteomes" id="UP000007148"/>
    </source>
</evidence>
<feature type="transmembrane region" description="Helical" evidence="10">
    <location>
        <begin position="344"/>
        <end position="363"/>
    </location>
</feature>
<feature type="compositionally biased region" description="Polar residues" evidence="9">
    <location>
        <begin position="1"/>
        <end position="33"/>
    </location>
</feature>
<feature type="transmembrane region" description="Helical" evidence="10">
    <location>
        <begin position="560"/>
        <end position="579"/>
    </location>
</feature>
<feature type="transmembrane region" description="Helical" evidence="10">
    <location>
        <begin position="898"/>
        <end position="915"/>
    </location>
</feature>
<keyword evidence="7 10" id="KW-1133">Transmembrane helix</keyword>
<feature type="transmembrane region" description="Helical" evidence="10">
    <location>
        <begin position="780"/>
        <end position="799"/>
    </location>
</feature>
<evidence type="ECO:0000256" key="4">
    <source>
        <dbReference type="ARBA" id="ARBA00022692"/>
    </source>
</evidence>
<evidence type="ECO:0000256" key="10">
    <source>
        <dbReference type="SAM" id="Phobius"/>
    </source>
</evidence>
<dbReference type="PANTHER" id="PTHR22601">
    <property type="entry name" value="ISP4 LIKE PROTEIN"/>
    <property type="match status" value="1"/>
</dbReference>
<gene>
    <name evidence="11" type="ORF">PIIN_02271</name>
</gene>
<feature type="compositionally biased region" description="Low complexity" evidence="9">
    <location>
        <begin position="123"/>
        <end position="138"/>
    </location>
</feature>
<dbReference type="OMA" id="DWTQITW"/>
<reference evidence="11 12" key="1">
    <citation type="journal article" date="2011" name="PLoS Pathog.">
        <title>Endophytic Life Strategies Decoded by Genome and Transcriptome Analyses of the Mutualistic Root Symbiont Piriformospora indica.</title>
        <authorList>
            <person name="Zuccaro A."/>
            <person name="Lahrmann U."/>
            <person name="Guldener U."/>
            <person name="Langen G."/>
            <person name="Pfiffi S."/>
            <person name="Biedenkopf D."/>
            <person name="Wong P."/>
            <person name="Samans B."/>
            <person name="Grimm C."/>
            <person name="Basiewicz M."/>
            <person name="Murat C."/>
            <person name="Martin F."/>
            <person name="Kogel K.H."/>
        </authorList>
    </citation>
    <scope>NUCLEOTIDE SEQUENCE [LARGE SCALE GENOMIC DNA]</scope>
    <source>
        <strain evidence="11 12">DSM 11827</strain>
    </source>
</reference>
<comment type="subcellular location">
    <subcellularLocation>
        <location evidence="1">Membrane</location>
        <topology evidence="1">Multi-pass membrane protein</topology>
    </subcellularLocation>
</comment>
<protein>
    <submittedName>
        <fullName evidence="11">Probable oligopeptide transporter (C-terminal)</fullName>
    </submittedName>
</protein>
<feature type="compositionally biased region" description="Low complexity" evidence="9">
    <location>
        <begin position="92"/>
        <end position="105"/>
    </location>
</feature>
<feature type="region of interest" description="Disordered" evidence="9">
    <location>
        <begin position="281"/>
        <end position="301"/>
    </location>
</feature>
<keyword evidence="5" id="KW-0571">Peptide transport</keyword>
<evidence type="ECO:0000256" key="9">
    <source>
        <dbReference type="SAM" id="MobiDB-lite"/>
    </source>
</evidence>
<feature type="transmembrane region" description="Helical" evidence="10">
    <location>
        <begin position="713"/>
        <end position="737"/>
    </location>
</feature>
<feature type="transmembrane region" description="Helical" evidence="10">
    <location>
        <begin position="927"/>
        <end position="949"/>
    </location>
</feature>
<feature type="transmembrane region" description="Helical" evidence="10">
    <location>
        <begin position="851"/>
        <end position="870"/>
    </location>
</feature>
<evidence type="ECO:0000256" key="3">
    <source>
        <dbReference type="ARBA" id="ARBA00022448"/>
    </source>
</evidence>
<dbReference type="GO" id="GO:0016020">
    <property type="term" value="C:membrane"/>
    <property type="evidence" value="ECO:0007669"/>
    <property type="project" value="UniProtKB-SubCell"/>
</dbReference>
<dbReference type="EMBL" id="CAFZ01000032">
    <property type="protein sequence ID" value="CCA68407.1"/>
    <property type="molecule type" value="Genomic_DNA"/>
</dbReference>
<dbReference type="Proteomes" id="UP000007148">
    <property type="component" value="Unassembled WGS sequence"/>
</dbReference>
<dbReference type="InterPro" id="IPR004813">
    <property type="entry name" value="OPT"/>
</dbReference>
<keyword evidence="12" id="KW-1185">Reference proteome</keyword>
<dbReference type="GO" id="GO:0035673">
    <property type="term" value="F:oligopeptide transmembrane transporter activity"/>
    <property type="evidence" value="ECO:0007669"/>
    <property type="project" value="InterPro"/>
</dbReference>
<feature type="compositionally biased region" description="Low complexity" evidence="9">
    <location>
        <begin position="40"/>
        <end position="51"/>
    </location>
</feature>
<proteinExistence type="inferred from homology"/>
<organism evidence="11 12">
    <name type="scientific">Serendipita indica (strain DSM 11827)</name>
    <name type="common">Root endophyte fungus</name>
    <name type="synonym">Piriformospora indica</name>
    <dbReference type="NCBI Taxonomy" id="1109443"/>
    <lineage>
        <taxon>Eukaryota</taxon>
        <taxon>Fungi</taxon>
        <taxon>Dikarya</taxon>
        <taxon>Basidiomycota</taxon>
        <taxon>Agaricomycotina</taxon>
        <taxon>Agaricomycetes</taxon>
        <taxon>Sebacinales</taxon>
        <taxon>Serendipitaceae</taxon>
        <taxon>Serendipita</taxon>
    </lineage>
</organism>
<feature type="compositionally biased region" description="Polar residues" evidence="9">
    <location>
        <begin position="179"/>
        <end position="188"/>
    </location>
</feature>
<evidence type="ECO:0000313" key="11">
    <source>
        <dbReference type="EMBL" id="CCA68407.1"/>
    </source>
</evidence>
<dbReference type="Pfam" id="PF03169">
    <property type="entry name" value="OPT"/>
    <property type="match status" value="1"/>
</dbReference>
<dbReference type="OrthoDB" id="9986677at2759"/>
<feature type="transmembrane region" description="Helical" evidence="10">
    <location>
        <begin position="688"/>
        <end position="707"/>
    </location>
</feature>
<dbReference type="NCBIfam" id="TIGR00728">
    <property type="entry name" value="OPT_sfam"/>
    <property type="match status" value="1"/>
</dbReference>
<feature type="compositionally biased region" description="Polar residues" evidence="9">
    <location>
        <begin position="160"/>
        <end position="169"/>
    </location>
</feature>
<feature type="transmembrane region" description="Helical" evidence="10">
    <location>
        <begin position="312"/>
        <end position="332"/>
    </location>
</feature>
<keyword evidence="8 10" id="KW-0472">Membrane</keyword>
<keyword evidence="6" id="KW-0653">Protein transport</keyword>
<feature type="region of interest" description="Disordered" evidence="9">
    <location>
        <begin position="1"/>
        <end position="193"/>
    </location>
</feature>
<evidence type="ECO:0000256" key="7">
    <source>
        <dbReference type="ARBA" id="ARBA00022989"/>
    </source>
</evidence>
<name>G4TAR4_SERID</name>
<dbReference type="InterPro" id="IPR004648">
    <property type="entry name" value="Oligpept_transpt"/>
</dbReference>
<evidence type="ECO:0000256" key="1">
    <source>
        <dbReference type="ARBA" id="ARBA00004141"/>
    </source>
</evidence>
<dbReference type="InParanoid" id="G4TAR4"/>
<feature type="transmembrane region" description="Helical" evidence="10">
    <location>
        <begin position="749"/>
        <end position="768"/>
    </location>
</feature>
<evidence type="ECO:0000256" key="8">
    <source>
        <dbReference type="ARBA" id="ARBA00023136"/>
    </source>
</evidence>
<feature type="compositionally biased region" description="Acidic residues" evidence="9">
    <location>
        <begin position="61"/>
        <end position="75"/>
    </location>
</feature>
<comment type="caution">
    <text evidence="11">The sequence shown here is derived from an EMBL/GenBank/DDBJ whole genome shotgun (WGS) entry which is preliminary data.</text>
</comment>
<feature type="transmembrane region" description="Helical" evidence="10">
    <location>
        <begin position="526"/>
        <end position="548"/>
    </location>
</feature>
<feature type="compositionally biased region" description="Acidic residues" evidence="9">
    <location>
        <begin position="281"/>
        <end position="291"/>
    </location>
</feature>
<accession>G4TAR4</accession>